<dbReference type="Proteomes" id="UP001307889">
    <property type="component" value="Chromosome 11"/>
</dbReference>
<evidence type="ECO:0000313" key="3">
    <source>
        <dbReference type="Proteomes" id="UP001307889"/>
    </source>
</evidence>
<dbReference type="InterPro" id="IPR047801">
    <property type="entry name" value="Peptidase_C45"/>
</dbReference>
<keyword evidence="3" id="KW-1185">Reference proteome</keyword>
<name>A0ABN7B840_9HEMI</name>
<evidence type="ECO:0000313" key="2">
    <source>
        <dbReference type="EMBL" id="BES99827.1"/>
    </source>
</evidence>
<feature type="domain" description="Peptidase C45 hydrolase" evidence="1">
    <location>
        <begin position="123"/>
        <end position="367"/>
    </location>
</feature>
<reference evidence="2 3" key="1">
    <citation type="submission" date="2023-09" db="EMBL/GenBank/DDBJ databases">
        <title>Nesidiocoris tenuis whole genome shotgun sequence.</title>
        <authorList>
            <person name="Shibata T."/>
            <person name="Shimoda M."/>
            <person name="Kobayashi T."/>
            <person name="Uehara T."/>
        </authorList>
    </citation>
    <scope>NUCLEOTIDE SEQUENCE [LARGE SCALE GENOMIC DNA]</scope>
    <source>
        <strain evidence="2 3">Japan</strain>
    </source>
</reference>
<protein>
    <submittedName>
        <fullName evidence="2">Acyl-coenzyme A:6-aminopenicillanic acid acyl-transferase</fullName>
    </submittedName>
</protein>
<dbReference type="Pfam" id="PF03417">
    <property type="entry name" value="AAT"/>
    <property type="match status" value="1"/>
</dbReference>
<dbReference type="NCBIfam" id="NF040521">
    <property type="entry name" value="C45_proenzyme"/>
    <property type="match status" value="1"/>
</dbReference>
<dbReference type="InterPro" id="IPR047794">
    <property type="entry name" value="C45_proenzyme-like"/>
</dbReference>
<gene>
    <name evidence="2" type="ORF">NTJ_12644</name>
</gene>
<dbReference type="PANTHER" id="PTHR34180:SF1">
    <property type="entry name" value="BETA-ALANYL-DOPAMINE_CARCININE HYDROLASE"/>
    <property type="match status" value="1"/>
</dbReference>
<dbReference type="PANTHER" id="PTHR34180">
    <property type="entry name" value="PEPTIDASE C45"/>
    <property type="match status" value="1"/>
</dbReference>
<dbReference type="Gene3D" id="1.10.10.2120">
    <property type="match status" value="1"/>
</dbReference>
<dbReference type="EMBL" id="AP028919">
    <property type="protein sequence ID" value="BES99827.1"/>
    <property type="molecule type" value="Genomic_DNA"/>
</dbReference>
<evidence type="ECO:0000259" key="1">
    <source>
        <dbReference type="Pfam" id="PF03417"/>
    </source>
</evidence>
<dbReference type="Gene3D" id="3.60.60.10">
    <property type="entry name" value="Penicillin V Acylase, Chain A"/>
    <property type="match status" value="1"/>
</dbReference>
<proteinExistence type="predicted"/>
<accession>A0ABN7B840</accession>
<organism evidence="2 3">
    <name type="scientific">Nesidiocoris tenuis</name>
    <dbReference type="NCBI Taxonomy" id="355587"/>
    <lineage>
        <taxon>Eukaryota</taxon>
        <taxon>Metazoa</taxon>
        <taxon>Ecdysozoa</taxon>
        <taxon>Arthropoda</taxon>
        <taxon>Hexapoda</taxon>
        <taxon>Insecta</taxon>
        <taxon>Pterygota</taxon>
        <taxon>Neoptera</taxon>
        <taxon>Paraneoptera</taxon>
        <taxon>Hemiptera</taxon>
        <taxon>Heteroptera</taxon>
        <taxon>Panheteroptera</taxon>
        <taxon>Cimicomorpha</taxon>
        <taxon>Miridae</taxon>
        <taxon>Dicyphina</taxon>
        <taxon>Nesidiocoris</taxon>
    </lineage>
</organism>
<sequence length="377" mass="42079">MAAVLRRRDCLPIVYVRGTHYDVGYDIGRTFASLIQDYLKNYKVLNETYVPQYLTEKGRAVYESALATCERVYPQYVQELRGTADGADVPFYKLFLMHLDDVLPVVLGEESPNQGQGCSTMTVNQPSEKFIGHTEDGFKEALNHVYVVKATITDSSPPEEFTAFCYAGLLPGYSMGFNKHFAFSVNILGSKHLAKGSPPRTFVSRALFAANSIDSVKKVLQCQEGGGIADAMSLNLIFFADQPENCQFFNVEVGPSWPRSGESALSVVQLNQGQNLFHCNRFLHLKTHELDPSHPLVNSSYQRHSSKDKIPDPRSKMELLNLMGDDSSSESVNIFREKQTEAVWTIAVGVFNISARTWSVYIGNPKNSEPLLELPLN</sequence>
<dbReference type="InterPro" id="IPR005079">
    <property type="entry name" value="Peptidase_C45_hydrolase"/>
</dbReference>